<dbReference type="RefSeq" id="WP_087042893.1">
    <property type="nucleotide sequence ID" value="NZ_FCOB02000003.1"/>
</dbReference>
<evidence type="ECO:0000313" key="2">
    <source>
        <dbReference type="Proteomes" id="UP000054978"/>
    </source>
</evidence>
<proteinExistence type="predicted"/>
<accession>A0A157ZLJ6</accession>
<protein>
    <submittedName>
        <fullName evidence="1">GDSL-like Lipase/Acylhydrolase</fullName>
    </submittedName>
</protein>
<reference evidence="1" key="1">
    <citation type="submission" date="2016-01" db="EMBL/GenBank/DDBJ databases">
        <authorList>
            <person name="Peeters C."/>
        </authorList>
    </citation>
    <scope>NUCLEOTIDE SEQUENCE [LARGE SCALE GENOMIC DNA]</scope>
    <source>
        <strain evidence="1">LMG 29326</strain>
    </source>
</reference>
<dbReference type="STRING" id="1777144.AWB83_00712"/>
<dbReference type="OrthoDB" id="9786188at2"/>
<dbReference type="GO" id="GO:0016788">
    <property type="term" value="F:hydrolase activity, acting on ester bonds"/>
    <property type="evidence" value="ECO:0007669"/>
    <property type="project" value="UniProtKB-ARBA"/>
</dbReference>
<sequence length="333" mass="37439">MNARAEAPPPLHRQLMQYDELLGYRFVPGLKVRIPHEGGGYLVKTNGAGFRCNHEATPQKNRARRVLVFGDSYTAGDGVSNGKRYSDVLEENLSDTEVLNFGLSGSGTDQQYLIYREFAQKIDFDAVVISVLVENIQRNVVKHREWADREGAALHVPKPWFELSDSGAIALQGVPVPQPFHRDADEPAPEAGGLLSKARKMVNGMGPEFKDKVQKLTRFQPLPEYDSADSRAWQLLRAILLHWTAEVKVPVMIAVLPVYQYVEKTASYANVRKRFDELAAECGAPVHHIVDDLWKFGDEERRGFRFRSDVHMTPPAHRAVGDAMAHYLRPLIG</sequence>
<name>A0A157ZLJ6_9BURK</name>
<dbReference type="SUPFAM" id="SSF52266">
    <property type="entry name" value="SGNH hydrolase"/>
    <property type="match status" value="1"/>
</dbReference>
<dbReference type="InterPro" id="IPR036514">
    <property type="entry name" value="SGNH_hydro_sf"/>
</dbReference>
<dbReference type="Gene3D" id="3.40.50.1110">
    <property type="entry name" value="SGNH hydrolase"/>
    <property type="match status" value="1"/>
</dbReference>
<dbReference type="AlphaFoldDB" id="A0A157ZLJ6"/>
<evidence type="ECO:0000313" key="1">
    <source>
        <dbReference type="EMBL" id="SAK46373.1"/>
    </source>
</evidence>
<dbReference type="Proteomes" id="UP000054978">
    <property type="component" value="Unassembled WGS sequence"/>
</dbReference>
<gene>
    <name evidence="1" type="ORF">AWB83_00712</name>
</gene>
<organism evidence="1 2">
    <name type="scientific">Caballeronia ptereochthonis</name>
    <dbReference type="NCBI Taxonomy" id="1777144"/>
    <lineage>
        <taxon>Bacteria</taxon>
        <taxon>Pseudomonadati</taxon>
        <taxon>Pseudomonadota</taxon>
        <taxon>Betaproteobacteria</taxon>
        <taxon>Burkholderiales</taxon>
        <taxon>Burkholderiaceae</taxon>
        <taxon>Caballeronia</taxon>
    </lineage>
</organism>
<keyword evidence="2" id="KW-1185">Reference proteome</keyword>
<dbReference type="EMBL" id="FCOB02000003">
    <property type="protein sequence ID" value="SAK46373.1"/>
    <property type="molecule type" value="Genomic_DNA"/>
</dbReference>
<comment type="caution">
    <text evidence="1">The sequence shown here is derived from an EMBL/GenBank/DDBJ whole genome shotgun (WGS) entry which is preliminary data.</text>
</comment>